<dbReference type="Proteomes" id="UP000325434">
    <property type="component" value="Unassembled WGS sequence"/>
</dbReference>
<dbReference type="AlphaFoldDB" id="A0A5N6H6K0"/>
<dbReference type="VEuPathDB" id="FungiDB:F9C07_2074937"/>
<proteinExistence type="predicted"/>
<name>A0A5N6H6K0_ASPFL</name>
<protein>
    <submittedName>
        <fullName evidence="1">Uncharacterized protein</fullName>
    </submittedName>
</protein>
<accession>A0A5N6H6K0</accession>
<gene>
    <name evidence="1" type="ORF">BDV35DRAFT_107543</name>
</gene>
<evidence type="ECO:0000313" key="1">
    <source>
        <dbReference type="EMBL" id="KAB8250171.1"/>
    </source>
</evidence>
<sequence>MPRDADFLSPRDLLINDNFCLKLASFKQLANVIVKTENLPRDDDSLRQKTGFWESGYQILYSYLNPIAQQFWTVQNVALNLNETYNYTDTVCQKVLDLCDRSPDDYDKIFTDLKALRKDPDNETLRKKVLQEVNDRHSEVKALRDQATIWSRDLHSYSMDAGDCETAVRDLAAPFQGSALRDRLIEDDARDNLQDDLNALGNVKSLLDGFSMVDDMGASLEEVQKMSGSATLIEDDIQNLVDYLDKHVDPDDNPLGGLVERNLLKRWATLQEHGRQPTLALHFYHGRSAGLPEDGGLAFQRHGQKANPPVITVIAFKNAYRN</sequence>
<dbReference type="VEuPathDB" id="FungiDB:AFLA_010159"/>
<reference evidence="1" key="1">
    <citation type="submission" date="2019-04" db="EMBL/GenBank/DDBJ databases">
        <title>Friends and foes A comparative genomics study of 23 Aspergillus species from section Flavi.</title>
        <authorList>
            <consortium name="DOE Joint Genome Institute"/>
            <person name="Kjaerbolling I."/>
            <person name="Vesth T."/>
            <person name="Frisvad J.C."/>
            <person name="Nybo J.L."/>
            <person name="Theobald S."/>
            <person name="Kildgaard S."/>
            <person name="Isbrandt T."/>
            <person name="Kuo A."/>
            <person name="Sato A."/>
            <person name="Lyhne E.K."/>
            <person name="Kogle M.E."/>
            <person name="Wiebenga A."/>
            <person name="Kun R.S."/>
            <person name="Lubbers R.J."/>
            <person name="Makela M.R."/>
            <person name="Barry K."/>
            <person name="Chovatia M."/>
            <person name="Clum A."/>
            <person name="Daum C."/>
            <person name="Haridas S."/>
            <person name="He G."/>
            <person name="LaButti K."/>
            <person name="Lipzen A."/>
            <person name="Mondo S."/>
            <person name="Riley R."/>
            <person name="Salamov A."/>
            <person name="Simmons B.A."/>
            <person name="Magnuson J.K."/>
            <person name="Henrissat B."/>
            <person name="Mortensen U.H."/>
            <person name="Larsen T.O."/>
            <person name="Devries R.P."/>
            <person name="Grigoriev I.V."/>
            <person name="Machida M."/>
            <person name="Baker S.E."/>
            <person name="Andersen M.R."/>
        </authorList>
    </citation>
    <scope>NUCLEOTIDE SEQUENCE [LARGE SCALE GENOMIC DNA]</scope>
    <source>
        <strain evidence="1">CBS 121.62</strain>
    </source>
</reference>
<organism evidence="1">
    <name type="scientific">Aspergillus flavus</name>
    <dbReference type="NCBI Taxonomy" id="5059"/>
    <lineage>
        <taxon>Eukaryota</taxon>
        <taxon>Fungi</taxon>
        <taxon>Dikarya</taxon>
        <taxon>Ascomycota</taxon>
        <taxon>Pezizomycotina</taxon>
        <taxon>Eurotiomycetes</taxon>
        <taxon>Eurotiomycetidae</taxon>
        <taxon>Eurotiales</taxon>
        <taxon>Aspergillaceae</taxon>
        <taxon>Aspergillus</taxon>
        <taxon>Aspergillus subgen. Circumdati</taxon>
    </lineage>
</organism>
<dbReference type="EMBL" id="ML734567">
    <property type="protein sequence ID" value="KAB8250171.1"/>
    <property type="molecule type" value="Genomic_DNA"/>
</dbReference>